<dbReference type="EMBL" id="UINC01183403">
    <property type="protein sequence ID" value="SVD94155.1"/>
    <property type="molecule type" value="Genomic_DNA"/>
</dbReference>
<dbReference type="InterPro" id="IPR016195">
    <property type="entry name" value="Pol/histidinol_Pase-like"/>
</dbReference>
<dbReference type="AlphaFoldDB" id="A0A382ZGD8"/>
<gene>
    <name evidence="1" type="ORF">METZ01_LOCUS447009</name>
</gene>
<proteinExistence type="predicted"/>
<feature type="non-terminal residue" evidence="1">
    <location>
        <position position="1"/>
    </location>
</feature>
<reference evidence="1" key="1">
    <citation type="submission" date="2018-05" db="EMBL/GenBank/DDBJ databases">
        <authorList>
            <person name="Lanie J.A."/>
            <person name="Ng W.-L."/>
            <person name="Kazmierczak K.M."/>
            <person name="Andrzejewski T.M."/>
            <person name="Davidsen T.M."/>
            <person name="Wayne K.J."/>
            <person name="Tettelin H."/>
            <person name="Glass J.I."/>
            <person name="Rusch D."/>
            <person name="Podicherti R."/>
            <person name="Tsui H.-C.T."/>
            <person name="Winkler M.E."/>
        </authorList>
    </citation>
    <scope>NUCLEOTIDE SEQUENCE</scope>
</reference>
<accession>A0A382ZGD8</accession>
<evidence type="ECO:0008006" key="2">
    <source>
        <dbReference type="Google" id="ProtNLM"/>
    </source>
</evidence>
<protein>
    <recommendedName>
        <fullName evidence="2">Histidinol-phosphatase</fullName>
    </recommendedName>
</protein>
<sequence length="181" mass="20583">WLTSEDIKHSGDTWAFEVFNGHMSANNDGSLYSMSTEEIWDDVLSHGKLIYGVATDDSHHFNEEFSANRSNPGRGWLMVNANKLSQENIINAMRSGQFYSSSGVKFSKLELSKNRINVKIEIEDSSKKSKYTIKIIHNNGLTFFEDENDQIDMQINGAKNYYRLVVISSDGTKAWSQPIFL</sequence>
<dbReference type="Gene3D" id="3.20.20.140">
    <property type="entry name" value="Metal-dependent hydrolases"/>
    <property type="match status" value="1"/>
</dbReference>
<name>A0A382ZGD8_9ZZZZ</name>
<evidence type="ECO:0000313" key="1">
    <source>
        <dbReference type="EMBL" id="SVD94155.1"/>
    </source>
</evidence>
<organism evidence="1">
    <name type="scientific">marine metagenome</name>
    <dbReference type="NCBI Taxonomy" id="408172"/>
    <lineage>
        <taxon>unclassified sequences</taxon>
        <taxon>metagenomes</taxon>
        <taxon>ecological metagenomes</taxon>
    </lineage>
</organism>
<dbReference type="SUPFAM" id="SSF89550">
    <property type="entry name" value="PHP domain-like"/>
    <property type="match status" value="1"/>
</dbReference>